<evidence type="ECO:0008006" key="3">
    <source>
        <dbReference type="Google" id="ProtNLM"/>
    </source>
</evidence>
<evidence type="ECO:0000313" key="2">
    <source>
        <dbReference type="Proteomes" id="UP001156903"/>
    </source>
</evidence>
<name>A0ABQ6C6X5_9BURK</name>
<accession>A0ABQ6C6X5</accession>
<dbReference type="Proteomes" id="UP001156903">
    <property type="component" value="Unassembled WGS sequence"/>
</dbReference>
<protein>
    <recommendedName>
        <fullName evidence="3">DUF2889 domain-containing protein</fullName>
    </recommendedName>
</protein>
<dbReference type="Pfam" id="PF11136">
    <property type="entry name" value="DUF2889"/>
    <property type="match status" value="1"/>
</dbReference>
<reference evidence="2" key="1">
    <citation type="journal article" date="2019" name="Int. J. Syst. Evol. Microbiol.">
        <title>The Global Catalogue of Microorganisms (GCM) 10K type strain sequencing project: providing services to taxonomists for standard genome sequencing and annotation.</title>
        <authorList>
            <consortium name="The Broad Institute Genomics Platform"/>
            <consortium name="The Broad Institute Genome Sequencing Center for Infectious Disease"/>
            <person name="Wu L."/>
            <person name="Ma J."/>
        </authorList>
    </citation>
    <scope>NUCLEOTIDE SEQUENCE [LARGE SCALE GENOMIC DNA]</scope>
    <source>
        <strain evidence="2">NBRC 109341</strain>
    </source>
</reference>
<dbReference type="InterPro" id="IPR021312">
    <property type="entry name" value="DUF2889"/>
</dbReference>
<dbReference type="EMBL" id="BSPB01000024">
    <property type="protein sequence ID" value="GLS15368.1"/>
    <property type="molecule type" value="Genomic_DNA"/>
</dbReference>
<gene>
    <name evidence="1" type="ORF">GCM10007935_28030</name>
</gene>
<evidence type="ECO:0000313" key="1">
    <source>
        <dbReference type="EMBL" id="GLS15368.1"/>
    </source>
</evidence>
<organism evidence="1 2">
    <name type="scientific">Hydrogenophaga electricum</name>
    <dbReference type="NCBI Taxonomy" id="1230953"/>
    <lineage>
        <taxon>Bacteria</taxon>
        <taxon>Pseudomonadati</taxon>
        <taxon>Pseudomonadota</taxon>
        <taxon>Betaproteobacteria</taxon>
        <taxon>Burkholderiales</taxon>
        <taxon>Comamonadaceae</taxon>
        <taxon>Hydrogenophaga</taxon>
    </lineage>
</organism>
<comment type="caution">
    <text evidence="1">The sequence shown here is derived from an EMBL/GenBank/DDBJ whole genome shotgun (WGS) entry which is preliminary data.</text>
</comment>
<dbReference type="RefSeq" id="WP_284308295.1">
    <property type="nucleotide sequence ID" value="NZ_BSPB01000024.1"/>
</dbReference>
<sequence>MPLPPPDCPREPSQQRQIRIEGFRRADGLWDVEGHLLDTLPHDVQVGGGLRRAGEPMHAMALRLTVDLQATIRAAVAVSDAHPFAGVCGRITPAYEQLVGLRVGPGFRRQVRALFPPSAGCTHLSELVLALGTGVLQTLATALHRDPAVKPFSLDGCHALMTDGPVVRQFHPRWYRGADALPPAA</sequence>
<keyword evidence="2" id="KW-1185">Reference proteome</keyword>
<proteinExistence type="predicted"/>